<name>A0ABT9U153_PAEHA</name>
<evidence type="ECO:0000313" key="1">
    <source>
        <dbReference type="EMBL" id="MDQ0113359.1"/>
    </source>
</evidence>
<accession>A0ABT9U153</accession>
<dbReference type="RefSeq" id="WP_307204551.1">
    <property type="nucleotide sequence ID" value="NZ_JAUSST010000005.1"/>
</dbReference>
<gene>
    <name evidence="1" type="ORF">J2T15_002800</name>
</gene>
<organism evidence="1 2">
    <name type="scientific">Paenibacillus harenae</name>
    <dbReference type="NCBI Taxonomy" id="306543"/>
    <lineage>
        <taxon>Bacteria</taxon>
        <taxon>Bacillati</taxon>
        <taxon>Bacillota</taxon>
        <taxon>Bacilli</taxon>
        <taxon>Bacillales</taxon>
        <taxon>Paenibacillaceae</taxon>
        <taxon>Paenibacillus</taxon>
    </lineage>
</organism>
<reference evidence="1 2" key="1">
    <citation type="submission" date="2023-07" db="EMBL/GenBank/DDBJ databases">
        <title>Sorghum-associated microbial communities from plants grown in Nebraska, USA.</title>
        <authorList>
            <person name="Schachtman D."/>
        </authorList>
    </citation>
    <scope>NUCLEOTIDE SEQUENCE [LARGE SCALE GENOMIC DNA]</scope>
    <source>
        <strain evidence="1 2">CC482</strain>
    </source>
</reference>
<proteinExistence type="predicted"/>
<dbReference type="Proteomes" id="UP001229346">
    <property type="component" value="Unassembled WGS sequence"/>
</dbReference>
<protein>
    <submittedName>
        <fullName evidence="1">Uncharacterized protein</fullName>
    </submittedName>
</protein>
<keyword evidence="2" id="KW-1185">Reference proteome</keyword>
<dbReference type="EMBL" id="JAUSSU010000005">
    <property type="protein sequence ID" value="MDQ0113359.1"/>
    <property type="molecule type" value="Genomic_DNA"/>
</dbReference>
<evidence type="ECO:0000313" key="2">
    <source>
        <dbReference type="Proteomes" id="UP001229346"/>
    </source>
</evidence>
<sequence length="56" mass="6522">MLEEYVSEKLRQYRQAELERWERTYSENGMDMQGSSKIGKLRAGLGMLLSLIGVRI</sequence>
<comment type="caution">
    <text evidence="1">The sequence shown here is derived from an EMBL/GenBank/DDBJ whole genome shotgun (WGS) entry which is preliminary data.</text>
</comment>